<dbReference type="Proteomes" id="UP000007148">
    <property type="component" value="Unassembled WGS sequence"/>
</dbReference>
<organism evidence="1 2">
    <name type="scientific">Serendipita indica (strain DSM 11827)</name>
    <name type="common">Root endophyte fungus</name>
    <name type="synonym">Piriformospora indica</name>
    <dbReference type="NCBI Taxonomy" id="1109443"/>
    <lineage>
        <taxon>Eukaryota</taxon>
        <taxon>Fungi</taxon>
        <taxon>Dikarya</taxon>
        <taxon>Basidiomycota</taxon>
        <taxon>Agaricomycotina</taxon>
        <taxon>Agaricomycetes</taxon>
        <taxon>Sebacinales</taxon>
        <taxon>Serendipitaceae</taxon>
        <taxon>Serendipita</taxon>
    </lineage>
</organism>
<evidence type="ECO:0000313" key="2">
    <source>
        <dbReference type="Proteomes" id="UP000007148"/>
    </source>
</evidence>
<gene>
    <name evidence="1" type="ORF">PIIN_08841</name>
</gene>
<evidence type="ECO:0000313" key="1">
    <source>
        <dbReference type="EMBL" id="CCA74871.1"/>
    </source>
</evidence>
<accession>G4TU78</accession>
<comment type="caution">
    <text evidence="1">The sequence shown here is derived from an EMBL/GenBank/DDBJ whole genome shotgun (WGS) entry which is preliminary data.</text>
</comment>
<protein>
    <submittedName>
        <fullName evidence="1">Uncharacterized protein</fullName>
    </submittedName>
</protein>
<keyword evidence="2" id="KW-1185">Reference proteome</keyword>
<dbReference type="InParanoid" id="G4TU78"/>
<dbReference type="EMBL" id="CAFZ01000366">
    <property type="protein sequence ID" value="CCA74871.1"/>
    <property type="molecule type" value="Genomic_DNA"/>
</dbReference>
<sequence>MLPLIPYPTKYTRDAPLRLQNHGFLHTVHGVHSTVTSLLAPSTRLCGEACGSDRYTATPEALTGPIALRACVKEWERGAKADERSRVHLEVLENGKIYPPNWQGAPKLNWCLYQRHSPWFNEQRCNALYPEVWTITYWTHSW</sequence>
<dbReference type="HOGENOM" id="CLU_1816543_0_0_1"/>
<reference evidence="1 2" key="1">
    <citation type="journal article" date="2011" name="PLoS Pathog.">
        <title>Endophytic Life Strategies Decoded by Genome and Transcriptome Analyses of the Mutualistic Root Symbiont Piriformospora indica.</title>
        <authorList>
            <person name="Zuccaro A."/>
            <person name="Lahrmann U."/>
            <person name="Guldener U."/>
            <person name="Langen G."/>
            <person name="Pfiffi S."/>
            <person name="Biedenkopf D."/>
            <person name="Wong P."/>
            <person name="Samans B."/>
            <person name="Grimm C."/>
            <person name="Basiewicz M."/>
            <person name="Murat C."/>
            <person name="Martin F."/>
            <person name="Kogel K.H."/>
        </authorList>
    </citation>
    <scope>NUCLEOTIDE SEQUENCE [LARGE SCALE GENOMIC DNA]</scope>
    <source>
        <strain evidence="1 2">DSM 11827</strain>
    </source>
</reference>
<name>G4TU78_SERID</name>
<dbReference type="OrthoDB" id="3647at2759"/>
<dbReference type="AlphaFoldDB" id="G4TU78"/>
<proteinExistence type="predicted"/>